<dbReference type="PANTHER" id="PTHR48475:SF2">
    <property type="entry name" value="RIBONUCLEASE H"/>
    <property type="match status" value="1"/>
</dbReference>
<feature type="compositionally biased region" description="Basic and acidic residues" evidence="1">
    <location>
        <begin position="935"/>
        <end position="950"/>
    </location>
</feature>
<feature type="region of interest" description="Disordered" evidence="1">
    <location>
        <begin position="935"/>
        <end position="970"/>
    </location>
</feature>
<dbReference type="CDD" id="cd01647">
    <property type="entry name" value="RT_LTR"/>
    <property type="match status" value="1"/>
</dbReference>
<feature type="domain" description="Integrase catalytic" evidence="2">
    <location>
        <begin position="970"/>
        <end position="1061"/>
    </location>
</feature>
<dbReference type="EMBL" id="OIVN01000052">
    <property type="protein sequence ID" value="SPC73340.1"/>
    <property type="molecule type" value="Genomic_DNA"/>
</dbReference>
<dbReference type="AlphaFoldDB" id="A0A2N9EF91"/>
<dbReference type="InterPro" id="IPR043128">
    <property type="entry name" value="Rev_trsase/Diguanyl_cyclase"/>
</dbReference>
<evidence type="ECO:0000256" key="1">
    <source>
        <dbReference type="SAM" id="MobiDB-lite"/>
    </source>
</evidence>
<dbReference type="InterPro" id="IPR041577">
    <property type="entry name" value="RT_RNaseH_2"/>
</dbReference>
<feature type="region of interest" description="Disordered" evidence="1">
    <location>
        <begin position="185"/>
        <end position="226"/>
    </location>
</feature>
<feature type="compositionally biased region" description="Basic and acidic residues" evidence="1">
    <location>
        <begin position="185"/>
        <end position="211"/>
    </location>
</feature>
<dbReference type="Pfam" id="PF00078">
    <property type="entry name" value="RVT_1"/>
    <property type="match status" value="1"/>
</dbReference>
<evidence type="ECO:0000259" key="2">
    <source>
        <dbReference type="PROSITE" id="PS50994"/>
    </source>
</evidence>
<dbReference type="InterPro" id="IPR001584">
    <property type="entry name" value="Integrase_cat-core"/>
</dbReference>
<gene>
    <name evidence="3" type="ORF">FSB_LOCUS1222</name>
</gene>
<accession>A0A2N9EF91</accession>
<dbReference type="InterPro" id="IPR012337">
    <property type="entry name" value="RNaseH-like_sf"/>
</dbReference>
<dbReference type="CDD" id="cd09279">
    <property type="entry name" value="RNase_HI_like"/>
    <property type="match status" value="1"/>
</dbReference>
<dbReference type="InterPro" id="IPR043502">
    <property type="entry name" value="DNA/RNA_pol_sf"/>
</dbReference>
<feature type="compositionally biased region" description="Polar residues" evidence="1">
    <location>
        <begin position="953"/>
        <end position="970"/>
    </location>
</feature>
<dbReference type="SUPFAM" id="SSF53098">
    <property type="entry name" value="Ribonuclease H-like"/>
    <property type="match status" value="2"/>
</dbReference>
<dbReference type="InterPro" id="IPR000477">
    <property type="entry name" value="RT_dom"/>
</dbReference>
<dbReference type="Pfam" id="PF17919">
    <property type="entry name" value="RT_RNaseH_2"/>
    <property type="match status" value="1"/>
</dbReference>
<protein>
    <recommendedName>
        <fullName evidence="2">Integrase catalytic domain-containing protein</fullName>
    </recommendedName>
</protein>
<dbReference type="CDD" id="cd00303">
    <property type="entry name" value="retropepsin_like"/>
    <property type="match status" value="1"/>
</dbReference>
<sequence>MREQMKEKKSQVKAKVAQNLEMLVHCSESPFTKRVDDYPLPAMFKVPQLENFDGLRDPLDYLDSFRTVMQLQGVSDKIMCHAFPTNLRGGRRSGRPANYVLNIQQREGESLRSYVQRFNKEAIQIDEPNEFVALTAFNAGLRKGNFLFQLCKDPPKSMSELMYEAQKFINAEDIFEAREEFPSKKRKELEDQRFESSKNRVSKPDYSKADQKNIGSSRVQGGQPRSFTPINMSIDQVLLQIQDDPALKWPEKLCSSPNRRGASRSSRKAYARQAHNILVTQGPQKNVKLDDQVITFSEDDARGIHQPHDNALVVTMTIAGFITRQLLVDNGSSVDIIYLPAYQQMKIDKEWLRPIDIPLVGFIGDKVNPSGVVSLMIEAGTNLKQVMTSVEFLVVNCPSAYNVIIKRPTLNKLRAVTLTYHLLVRFPMEHGIRELKGDQAAARECYFASLGLETKHQTMAIGEGQKLVEPIEKLDKTTNIGTKMDRRIKESLIEFLKDNIDGSSEKFITPIGKWRMCVDFTELNKTCSKASFPLPRIDQLVDSTVGYKLLTFMDAFSGYNQIVMDEEHQEKTSFITSKGLFCYRVMPFELKNAGATYQRGIEANPDKIKAILEMTRPRMVKEVQSLTGRVAALNCFVSQAIDKCLPFFKTLKRAFTWTDECQKSFEELKRYLTSPLFLSPSKQGEHLSLHLAVSLTAISSALIKEENGVQLPIYYTSKAFQGAEERNPAMEKLALAFVFAARKLRPYFQAHTIIVLTNHPLHKAMNKGEPKEKWEVNINGSSVKGAEEVGTVFKTPKGRLLKHAVRLQYPTTNNEAEYEALLIGLHIAKVLGVTTLKVQNNSQLQVNGEYKAKEERMVKYLDLVKGIMTDFNEVIIVQIPLEQNIEAYTLVELASFEEPTDQGIDVQYSPSHRGEEMNPIDIRFMDDVNREIHGRWDSSNRPCRSKEAKSKGHQYTNSSEQDTIGQQCRRTQSPIPELVISAKGSETSPIHRRGIDYFTNWVEAESLATITEKNVRGFVWKAIICRFGIPRVFVSDNGQQFDNSPFREFREELGIHNHYSS</sequence>
<dbReference type="PROSITE" id="PS50994">
    <property type="entry name" value="INTEGRASE"/>
    <property type="match status" value="1"/>
</dbReference>
<dbReference type="Pfam" id="PF13456">
    <property type="entry name" value="RVT_3"/>
    <property type="match status" value="1"/>
</dbReference>
<name>A0A2N9EF91_FAGSY</name>
<dbReference type="GO" id="GO:0003676">
    <property type="term" value="F:nucleic acid binding"/>
    <property type="evidence" value="ECO:0007669"/>
    <property type="project" value="InterPro"/>
</dbReference>
<dbReference type="PANTHER" id="PTHR48475">
    <property type="entry name" value="RIBONUCLEASE H"/>
    <property type="match status" value="1"/>
</dbReference>
<dbReference type="GO" id="GO:0004523">
    <property type="term" value="F:RNA-DNA hybrid ribonuclease activity"/>
    <property type="evidence" value="ECO:0007669"/>
    <property type="project" value="InterPro"/>
</dbReference>
<proteinExistence type="predicted"/>
<dbReference type="Gene3D" id="3.30.420.10">
    <property type="entry name" value="Ribonuclease H-like superfamily/Ribonuclease H"/>
    <property type="match status" value="2"/>
</dbReference>
<feature type="compositionally biased region" description="Polar residues" evidence="1">
    <location>
        <begin position="213"/>
        <end position="226"/>
    </location>
</feature>
<organism evidence="3">
    <name type="scientific">Fagus sylvatica</name>
    <name type="common">Beechnut</name>
    <dbReference type="NCBI Taxonomy" id="28930"/>
    <lineage>
        <taxon>Eukaryota</taxon>
        <taxon>Viridiplantae</taxon>
        <taxon>Streptophyta</taxon>
        <taxon>Embryophyta</taxon>
        <taxon>Tracheophyta</taxon>
        <taxon>Spermatophyta</taxon>
        <taxon>Magnoliopsida</taxon>
        <taxon>eudicotyledons</taxon>
        <taxon>Gunneridae</taxon>
        <taxon>Pentapetalae</taxon>
        <taxon>rosids</taxon>
        <taxon>fabids</taxon>
        <taxon>Fagales</taxon>
        <taxon>Fagaceae</taxon>
        <taxon>Fagus</taxon>
    </lineage>
</organism>
<dbReference type="Gene3D" id="3.10.10.10">
    <property type="entry name" value="HIV Type 1 Reverse Transcriptase, subunit A, domain 1"/>
    <property type="match status" value="1"/>
</dbReference>
<dbReference type="GO" id="GO:0015074">
    <property type="term" value="P:DNA integration"/>
    <property type="evidence" value="ECO:0007669"/>
    <property type="project" value="InterPro"/>
</dbReference>
<dbReference type="InterPro" id="IPR002156">
    <property type="entry name" value="RNaseH_domain"/>
</dbReference>
<reference evidence="3" key="1">
    <citation type="submission" date="2018-02" db="EMBL/GenBank/DDBJ databases">
        <authorList>
            <person name="Cohen D.B."/>
            <person name="Kent A.D."/>
        </authorList>
    </citation>
    <scope>NUCLEOTIDE SEQUENCE</scope>
</reference>
<dbReference type="InterPro" id="IPR036397">
    <property type="entry name" value="RNaseH_sf"/>
</dbReference>
<dbReference type="Gene3D" id="3.30.70.270">
    <property type="match status" value="2"/>
</dbReference>
<dbReference type="SUPFAM" id="SSF56672">
    <property type="entry name" value="DNA/RNA polymerases"/>
    <property type="match status" value="1"/>
</dbReference>
<evidence type="ECO:0000313" key="3">
    <source>
        <dbReference type="EMBL" id="SPC73340.1"/>
    </source>
</evidence>